<proteinExistence type="predicted"/>
<dbReference type="Gene3D" id="1.10.510.10">
    <property type="entry name" value="Transferase(Phosphotransferase) domain 1"/>
    <property type="match status" value="1"/>
</dbReference>
<dbReference type="OMA" id="GGHANIN"/>
<comment type="caution">
    <text evidence="11">The sequence shown here is derived from an EMBL/GenBank/DDBJ whole genome shotgun (WGS) entry which is preliminary data.</text>
</comment>
<dbReference type="InterPro" id="IPR000719">
    <property type="entry name" value="Prot_kinase_dom"/>
</dbReference>
<feature type="region of interest" description="Disordered" evidence="9">
    <location>
        <begin position="309"/>
        <end position="366"/>
    </location>
</feature>
<evidence type="ECO:0000256" key="2">
    <source>
        <dbReference type="ARBA" id="ARBA00022527"/>
    </source>
</evidence>
<dbReference type="EMBL" id="JAHRHJ020000009">
    <property type="protein sequence ID" value="KAH9301675.1"/>
    <property type="molecule type" value="Genomic_DNA"/>
</dbReference>
<feature type="compositionally biased region" description="Polar residues" evidence="9">
    <location>
        <begin position="451"/>
        <end position="462"/>
    </location>
</feature>
<dbReference type="InterPro" id="IPR011009">
    <property type="entry name" value="Kinase-like_dom_sf"/>
</dbReference>
<evidence type="ECO:0000313" key="12">
    <source>
        <dbReference type="Proteomes" id="UP000824469"/>
    </source>
</evidence>
<dbReference type="PROSITE" id="PS00108">
    <property type="entry name" value="PROTEIN_KINASE_ST"/>
    <property type="match status" value="1"/>
</dbReference>
<feature type="region of interest" description="Disordered" evidence="9">
    <location>
        <begin position="420"/>
        <end position="464"/>
    </location>
</feature>
<gene>
    <name evidence="11" type="ORF">KI387_013258</name>
</gene>
<evidence type="ECO:0000256" key="6">
    <source>
        <dbReference type="ARBA" id="ARBA00022840"/>
    </source>
</evidence>
<dbReference type="AlphaFoldDB" id="A0AA38FGP0"/>
<feature type="compositionally biased region" description="Polar residues" evidence="9">
    <location>
        <begin position="602"/>
        <end position="615"/>
    </location>
</feature>
<evidence type="ECO:0000256" key="8">
    <source>
        <dbReference type="ARBA" id="ARBA00048679"/>
    </source>
</evidence>
<feature type="compositionally biased region" description="Polar residues" evidence="9">
    <location>
        <begin position="581"/>
        <end position="595"/>
    </location>
</feature>
<evidence type="ECO:0000256" key="3">
    <source>
        <dbReference type="ARBA" id="ARBA00022679"/>
    </source>
</evidence>
<dbReference type="GO" id="GO:0004674">
    <property type="term" value="F:protein serine/threonine kinase activity"/>
    <property type="evidence" value="ECO:0007669"/>
    <property type="project" value="UniProtKB-KW"/>
</dbReference>
<organism evidence="11 12">
    <name type="scientific">Taxus chinensis</name>
    <name type="common">Chinese yew</name>
    <name type="synonym">Taxus wallichiana var. chinensis</name>
    <dbReference type="NCBI Taxonomy" id="29808"/>
    <lineage>
        <taxon>Eukaryota</taxon>
        <taxon>Viridiplantae</taxon>
        <taxon>Streptophyta</taxon>
        <taxon>Embryophyta</taxon>
        <taxon>Tracheophyta</taxon>
        <taxon>Spermatophyta</taxon>
        <taxon>Pinopsida</taxon>
        <taxon>Pinidae</taxon>
        <taxon>Conifers II</taxon>
        <taxon>Cupressales</taxon>
        <taxon>Taxaceae</taxon>
        <taxon>Taxus</taxon>
    </lineage>
</organism>
<feature type="domain" description="Protein kinase" evidence="10">
    <location>
        <begin position="32"/>
        <end position="306"/>
    </location>
</feature>
<comment type="catalytic activity">
    <reaction evidence="7">
        <text>L-threonyl-[protein] + ATP = O-phospho-L-threonyl-[protein] + ADP + H(+)</text>
        <dbReference type="Rhea" id="RHEA:46608"/>
        <dbReference type="Rhea" id="RHEA-COMP:11060"/>
        <dbReference type="Rhea" id="RHEA-COMP:11605"/>
        <dbReference type="ChEBI" id="CHEBI:15378"/>
        <dbReference type="ChEBI" id="CHEBI:30013"/>
        <dbReference type="ChEBI" id="CHEBI:30616"/>
        <dbReference type="ChEBI" id="CHEBI:61977"/>
        <dbReference type="ChEBI" id="CHEBI:456216"/>
        <dbReference type="EC" id="2.7.11.1"/>
    </reaction>
</comment>
<dbReference type="PROSITE" id="PS50011">
    <property type="entry name" value="PROTEIN_KINASE_DOM"/>
    <property type="match status" value="1"/>
</dbReference>
<keyword evidence="5" id="KW-0418">Kinase</keyword>
<keyword evidence="12" id="KW-1185">Reference proteome</keyword>
<evidence type="ECO:0000256" key="7">
    <source>
        <dbReference type="ARBA" id="ARBA00047899"/>
    </source>
</evidence>
<dbReference type="Pfam" id="PF00069">
    <property type="entry name" value="Pkinase"/>
    <property type="match status" value="1"/>
</dbReference>
<dbReference type="PANTHER" id="PTHR22967">
    <property type="entry name" value="SERINE/THREONINE PROTEIN KINASE"/>
    <property type="match status" value="1"/>
</dbReference>
<evidence type="ECO:0000256" key="5">
    <source>
        <dbReference type="ARBA" id="ARBA00022777"/>
    </source>
</evidence>
<keyword evidence="6" id="KW-0067">ATP-binding</keyword>
<dbReference type="SMART" id="SM00220">
    <property type="entry name" value="S_TKc"/>
    <property type="match status" value="1"/>
</dbReference>
<evidence type="ECO:0000259" key="10">
    <source>
        <dbReference type="PROSITE" id="PS50011"/>
    </source>
</evidence>
<comment type="catalytic activity">
    <reaction evidence="8">
        <text>L-seryl-[protein] + ATP = O-phospho-L-seryl-[protein] + ADP + H(+)</text>
        <dbReference type="Rhea" id="RHEA:17989"/>
        <dbReference type="Rhea" id="RHEA-COMP:9863"/>
        <dbReference type="Rhea" id="RHEA-COMP:11604"/>
        <dbReference type="ChEBI" id="CHEBI:15378"/>
        <dbReference type="ChEBI" id="CHEBI:29999"/>
        <dbReference type="ChEBI" id="CHEBI:30616"/>
        <dbReference type="ChEBI" id="CHEBI:83421"/>
        <dbReference type="ChEBI" id="CHEBI:456216"/>
        <dbReference type="EC" id="2.7.11.1"/>
    </reaction>
</comment>
<evidence type="ECO:0000256" key="9">
    <source>
        <dbReference type="SAM" id="MobiDB-lite"/>
    </source>
</evidence>
<feature type="compositionally biased region" description="Basic and acidic residues" evidence="9">
    <location>
        <begin position="440"/>
        <end position="449"/>
    </location>
</feature>
<dbReference type="GO" id="GO:0005737">
    <property type="term" value="C:cytoplasm"/>
    <property type="evidence" value="ECO:0007669"/>
    <property type="project" value="TreeGrafter"/>
</dbReference>
<dbReference type="GO" id="GO:0005524">
    <property type="term" value="F:ATP binding"/>
    <property type="evidence" value="ECO:0007669"/>
    <property type="project" value="UniProtKB-KW"/>
</dbReference>
<feature type="region of interest" description="Disordered" evidence="9">
    <location>
        <begin position="576"/>
        <end position="651"/>
    </location>
</feature>
<reference evidence="11 12" key="1">
    <citation type="journal article" date="2021" name="Nat. Plants">
        <title>The Taxus genome provides insights into paclitaxel biosynthesis.</title>
        <authorList>
            <person name="Xiong X."/>
            <person name="Gou J."/>
            <person name="Liao Q."/>
            <person name="Li Y."/>
            <person name="Zhou Q."/>
            <person name="Bi G."/>
            <person name="Li C."/>
            <person name="Du R."/>
            <person name="Wang X."/>
            <person name="Sun T."/>
            <person name="Guo L."/>
            <person name="Liang H."/>
            <person name="Lu P."/>
            <person name="Wu Y."/>
            <person name="Zhang Z."/>
            <person name="Ro D.K."/>
            <person name="Shang Y."/>
            <person name="Huang S."/>
            <person name="Yan J."/>
        </authorList>
    </citation>
    <scope>NUCLEOTIDE SEQUENCE [LARGE SCALE GENOMIC DNA]</scope>
    <source>
        <strain evidence="11">Ta-2019</strain>
    </source>
</reference>
<evidence type="ECO:0000256" key="4">
    <source>
        <dbReference type="ARBA" id="ARBA00022741"/>
    </source>
</evidence>
<feature type="compositionally biased region" description="Polar residues" evidence="9">
    <location>
        <begin position="624"/>
        <end position="644"/>
    </location>
</feature>
<name>A0AA38FGP0_TAXCH</name>
<dbReference type="PANTHER" id="PTHR22967:SF57">
    <property type="entry name" value="AUXILIN, ISOFORM A-RELATED"/>
    <property type="match status" value="1"/>
</dbReference>
<keyword evidence="2" id="KW-0723">Serine/threonine-protein kinase</keyword>
<evidence type="ECO:0000313" key="11">
    <source>
        <dbReference type="EMBL" id="KAH9301675.1"/>
    </source>
</evidence>
<protein>
    <recommendedName>
        <fullName evidence="1">non-specific serine/threonine protein kinase</fullName>
        <ecNumber evidence="1">2.7.11.1</ecNumber>
    </recommendedName>
</protein>
<keyword evidence="4" id="KW-0547">Nucleotide-binding</keyword>
<evidence type="ECO:0000256" key="1">
    <source>
        <dbReference type="ARBA" id="ARBA00012513"/>
    </source>
</evidence>
<accession>A0AA38FGP0</accession>
<dbReference type="SUPFAM" id="SSF56112">
    <property type="entry name" value="Protein kinase-like (PK-like)"/>
    <property type="match status" value="1"/>
</dbReference>
<dbReference type="Proteomes" id="UP000824469">
    <property type="component" value="Unassembled WGS sequence"/>
</dbReference>
<dbReference type="EC" id="2.7.11.1" evidence="1"/>
<sequence>MWRLKQLMPSKEQGGGGGALEGKTVEVGSLKLQVRSTIAEGGFSCVYLAVAVGRDREAQGKQYAVKHIICNDGESLDLVKKEVAVMRALRGHPNVVRLHAQTVYDLGRTKECFLVLEFCDKALVNVLDNRGAAYFDETHILLIFRDLCNAVCAMHSQSPPIAHRDLKAENVLMGADGLWKLCDFGSTSTNHKRFERPEEMGIEEDIIRKHTTPAYRAPEMWDLYRKELISEKVDVWALGCLLYRIAFLKSAFDGESKLQILNGNYRIPELPRYSSSLTDLIKDMLIAAPEARPDIMQIWRRVNELLPFESRKSNPDRPSSTATSEVHVPPTDARDHGIPVPTWRATLQPSRSPPHPPSSKEQDHRLSPVVHLDSKAVQGSNSGSALGAFWSTQYAKESVFADEKGPVFDKDSGIESAFKQMSHSPDTHAKQDIASPSQEHPSKKKEFDYNKATSGTSLSGGENLQAEVDRLKEELEQLRIEKTDITSKYEKLTAICRSQRQEIHELKQAISTGAPQNFPIFSKDQRQHSVLGSLQSGSQQQHKIEGSIWELQESMTSNNLPTRVPDAKGWQAFAEAHPSHLSRSPPSVARISSQVPGGGHANINNTKSSGQASSQDESRGNPAVHTSNSSKSVGRSVRTSTHSQPAGWAGF</sequence>
<dbReference type="InterPro" id="IPR008271">
    <property type="entry name" value="Ser/Thr_kinase_AS"/>
</dbReference>
<feature type="region of interest" description="Disordered" evidence="9">
    <location>
        <begin position="1"/>
        <end position="20"/>
    </location>
</feature>
<keyword evidence="3" id="KW-0808">Transferase</keyword>